<name>A0A2A2JRY3_9BILA</name>
<dbReference type="SUPFAM" id="SSF57667">
    <property type="entry name" value="beta-beta-alpha zinc fingers"/>
    <property type="match status" value="1"/>
</dbReference>
<dbReference type="GO" id="GO:0000978">
    <property type="term" value="F:RNA polymerase II cis-regulatory region sequence-specific DNA binding"/>
    <property type="evidence" value="ECO:0007669"/>
    <property type="project" value="TreeGrafter"/>
</dbReference>
<evidence type="ECO:0000256" key="3">
    <source>
        <dbReference type="ARBA" id="ARBA00022771"/>
    </source>
</evidence>
<evidence type="ECO:0000256" key="1">
    <source>
        <dbReference type="ARBA" id="ARBA00022723"/>
    </source>
</evidence>
<dbReference type="InterPro" id="IPR013087">
    <property type="entry name" value="Znf_C2H2_type"/>
</dbReference>
<evidence type="ECO:0000256" key="5">
    <source>
        <dbReference type="PROSITE-ProRule" id="PRU00042"/>
    </source>
</evidence>
<feature type="domain" description="C2H2-type" evidence="7">
    <location>
        <begin position="403"/>
        <end position="432"/>
    </location>
</feature>
<feature type="region of interest" description="Disordered" evidence="6">
    <location>
        <begin position="481"/>
        <end position="521"/>
    </location>
</feature>
<dbReference type="STRING" id="2018661.A0A2A2JRY3"/>
<keyword evidence="3 5" id="KW-0863">Zinc-finger</keyword>
<dbReference type="Gene3D" id="3.30.160.60">
    <property type="entry name" value="Classic Zinc Finger"/>
    <property type="match status" value="2"/>
</dbReference>
<dbReference type="EMBL" id="LIAE01010258">
    <property type="protein sequence ID" value="PAV64428.1"/>
    <property type="molecule type" value="Genomic_DNA"/>
</dbReference>
<keyword evidence="9" id="KW-1185">Reference proteome</keyword>
<evidence type="ECO:0000256" key="2">
    <source>
        <dbReference type="ARBA" id="ARBA00022737"/>
    </source>
</evidence>
<keyword evidence="1" id="KW-0479">Metal-binding</keyword>
<evidence type="ECO:0000259" key="7">
    <source>
        <dbReference type="PROSITE" id="PS50157"/>
    </source>
</evidence>
<dbReference type="PANTHER" id="PTHR23235">
    <property type="entry name" value="KRUEPPEL-LIKE TRANSCRIPTION FACTOR"/>
    <property type="match status" value="1"/>
</dbReference>
<evidence type="ECO:0000313" key="8">
    <source>
        <dbReference type="EMBL" id="PAV64428.1"/>
    </source>
</evidence>
<feature type="compositionally biased region" description="Basic and acidic residues" evidence="6">
    <location>
        <begin position="352"/>
        <end position="369"/>
    </location>
</feature>
<dbReference type="Proteomes" id="UP000218231">
    <property type="component" value="Unassembled WGS sequence"/>
</dbReference>
<protein>
    <recommendedName>
        <fullName evidence="7">C2H2-type domain-containing protein</fullName>
    </recommendedName>
</protein>
<feature type="domain" description="C2H2-type" evidence="7">
    <location>
        <begin position="433"/>
        <end position="460"/>
    </location>
</feature>
<gene>
    <name evidence="8" type="ORF">WR25_07016</name>
</gene>
<dbReference type="InterPro" id="IPR036236">
    <property type="entry name" value="Znf_C2H2_sf"/>
</dbReference>
<dbReference type="GO" id="GO:0000981">
    <property type="term" value="F:DNA-binding transcription factor activity, RNA polymerase II-specific"/>
    <property type="evidence" value="ECO:0007669"/>
    <property type="project" value="TreeGrafter"/>
</dbReference>
<dbReference type="OrthoDB" id="654211at2759"/>
<feature type="region of interest" description="Disordered" evidence="6">
    <location>
        <begin position="160"/>
        <end position="200"/>
    </location>
</feature>
<feature type="region of interest" description="Disordered" evidence="6">
    <location>
        <begin position="345"/>
        <end position="392"/>
    </location>
</feature>
<accession>A0A2A2JRY3</accession>
<keyword evidence="2" id="KW-0677">Repeat</keyword>
<dbReference type="GO" id="GO:0008270">
    <property type="term" value="F:zinc ion binding"/>
    <property type="evidence" value="ECO:0007669"/>
    <property type="project" value="UniProtKB-KW"/>
</dbReference>
<feature type="compositionally biased region" description="Low complexity" evidence="6">
    <location>
        <begin position="165"/>
        <end position="184"/>
    </location>
</feature>
<organism evidence="8 9">
    <name type="scientific">Diploscapter pachys</name>
    <dbReference type="NCBI Taxonomy" id="2018661"/>
    <lineage>
        <taxon>Eukaryota</taxon>
        <taxon>Metazoa</taxon>
        <taxon>Ecdysozoa</taxon>
        <taxon>Nematoda</taxon>
        <taxon>Chromadorea</taxon>
        <taxon>Rhabditida</taxon>
        <taxon>Rhabditina</taxon>
        <taxon>Rhabditomorpha</taxon>
        <taxon>Rhabditoidea</taxon>
        <taxon>Rhabditidae</taxon>
        <taxon>Diploscapter</taxon>
    </lineage>
</organism>
<dbReference type="PANTHER" id="PTHR23235:SF120">
    <property type="entry name" value="KRUPPEL-LIKE FACTOR 15"/>
    <property type="match status" value="1"/>
</dbReference>
<dbReference type="Pfam" id="PF00096">
    <property type="entry name" value="zf-C2H2"/>
    <property type="match status" value="1"/>
</dbReference>
<evidence type="ECO:0000256" key="6">
    <source>
        <dbReference type="SAM" id="MobiDB-lite"/>
    </source>
</evidence>
<reference evidence="8 9" key="1">
    <citation type="journal article" date="2017" name="Curr. Biol.">
        <title>Genome architecture and evolution of a unichromosomal asexual nematode.</title>
        <authorList>
            <person name="Fradin H."/>
            <person name="Zegar C."/>
            <person name="Gutwein M."/>
            <person name="Lucas J."/>
            <person name="Kovtun M."/>
            <person name="Corcoran D."/>
            <person name="Baugh L.R."/>
            <person name="Kiontke K."/>
            <person name="Gunsalus K."/>
            <person name="Fitch D.H."/>
            <person name="Piano F."/>
        </authorList>
    </citation>
    <scope>NUCLEOTIDE SEQUENCE [LARGE SCALE GENOMIC DNA]</scope>
    <source>
        <strain evidence="8">PF1309</strain>
    </source>
</reference>
<keyword evidence="4" id="KW-0862">Zinc</keyword>
<dbReference type="AlphaFoldDB" id="A0A2A2JRY3"/>
<proteinExistence type="predicted"/>
<evidence type="ECO:0000313" key="9">
    <source>
        <dbReference type="Proteomes" id="UP000218231"/>
    </source>
</evidence>
<evidence type="ECO:0000256" key="4">
    <source>
        <dbReference type="ARBA" id="ARBA00022833"/>
    </source>
</evidence>
<dbReference type="FunFam" id="3.30.160.60:FF:000688">
    <property type="entry name" value="zinc finger protein 197 isoform X1"/>
    <property type="match status" value="1"/>
</dbReference>
<dbReference type="SMART" id="SM00355">
    <property type="entry name" value="ZnF_C2H2"/>
    <property type="match status" value="2"/>
</dbReference>
<comment type="caution">
    <text evidence="8">The sequence shown here is derived from an EMBL/GenBank/DDBJ whole genome shotgun (WGS) entry which is preliminary data.</text>
</comment>
<sequence>MTQSNPCLLVENPLLCFIQNYRHLPDLDRTIQDFYSPNSVSKAKELLKQYTTSLNRLPLIWPDGILECYDLAINNRCRTRFACANLGQLPVVMKLGNDEAISPTFLLRELRDLRIFLAQALGCHSEEPTYSQQVIPNEEPMVVGDIFPKQQMTNSNSQTLNISVNDNSFTSSDCSTSTDSKNSTPESPPETQCPIRRKRHRTLDETLEKLSEKKQMVETSQKLENGMLKDAPILKSDPCPISVSPDQSAPSSQKSAQIPILPLPSMSVNTSTRDYLNALNSVRPDLANFCTNLFNQMTVTPLFKPLMKPLDLEEEMKDIEIARGDLIDSEEDEGIMDELGMDEDELEEYDENHESPSPEKDDSAKEKSVETGPEDDDFEPPKRKRGRRRKDEIANDTDSDRIYVCSRSECRKRFANKFLLKKHEFIHTGMKPHICHYCGKGFNRKDNLIRHVRTHEQNPRFCENLMRQNRSLVETINGLFPSLTKSQNNGQKEEDDPNEGLDLHEVNPSESKSSMKIVVDH</sequence>
<dbReference type="PROSITE" id="PS50157">
    <property type="entry name" value="ZINC_FINGER_C2H2_2"/>
    <property type="match status" value="2"/>
</dbReference>
<dbReference type="PROSITE" id="PS00028">
    <property type="entry name" value="ZINC_FINGER_C2H2_1"/>
    <property type="match status" value="2"/>
</dbReference>